<dbReference type="AlphaFoldDB" id="A0A7T8JWZ0"/>
<dbReference type="InterPro" id="IPR013126">
    <property type="entry name" value="Hsp_70_fam"/>
</dbReference>
<dbReference type="GO" id="GO:0140662">
    <property type="term" value="F:ATP-dependent protein folding chaperone"/>
    <property type="evidence" value="ECO:0007669"/>
    <property type="project" value="InterPro"/>
</dbReference>
<comment type="similarity">
    <text evidence="1">Belongs to the heat shock protein 70 family.</text>
</comment>
<dbReference type="GO" id="GO:0005829">
    <property type="term" value="C:cytosol"/>
    <property type="evidence" value="ECO:0007669"/>
    <property type="project" value="TreeGrafter"/>
</dbReference>
<sequence length="224" mass="25137">MESDRLTCKNAVEEYVYDIRSKIHGDLSDFITEDVRGKYSNELEDSENWLYEEGEDVEKKVYVEKLKSLQVLGEAVKQRKQEYDGRENAFNSFGHSLNMATKVIEAFKAGDEKYAHLDGEAVQKVSNMIGEKKEWLNASIHTLSNLDKTSDPSILLSAFFDEKKSFEAFATPILNKAKPKVEPPKEPEPENPPSQQPPPTSEEPPKAPNNSNAGEDPAQGMAVD</sequence>
<evidence type="ECO:0000313" key="6">
    <source>
        <dbReference type="Proteomes" id="UP000595437"/>
    </source>
</evidence>
<dbReference type="FunFam" id="1.20.1270.10:FF:000002">
    <property type="entry name" value="Heat shock 70 kDa protein 4"/>
    <property type="match status" value="1"/>
</dbReference>
<dbReference type="Proteomes" id="UP000595437">
    <property type="component" value="Chromosome 16"/>
</dbReference>
<keyword evidence="2" id="KW-0547">Nucleotide-binding</keyword>
<evidence type="ECO:0000256" key="1">
    <source>
        <dbReference type="ARBA" id="ARBA00007381"/>
    </source>
</evidence>
<dbReference type="PANTHER" id="PTHR45639:SF4">
    <property type="entry name" value="HSC70CB, ISOFORM G"/>
    <property type="match status" value="1"/>
</dbReference>
<feature type="compositionally biased region" description="Basic and acidic residues" evidence="4">
    <location>
        <begin position="179"/>
        <end position="188"/>
    </location>
</feature>
<gene>
    <name evidence="5" type="ORF">FKW44_022190</name>
</gene>
<dbReference type="InterPro" id="IPR029048">
    <property type="entry name" value="HSP70_C_sf"/>
</dbReference>
<dbReference type="SUPFAM" id="SSF100934">
    <property type="entry name" value="Heat shock protein 70kD (HSP70), C-terminal subdomain"/>
    <property type="match status" value="2"/>
</dbReference>
<dbReference type="GO" id="GO:0005634">
    <property type="term" value="C:nucleus"/>
    <property type="evidence" value="ECO:0007669"/>
    <property type="project" value="TreeGrafter"/>
</dbReference>
<dbReference type="Gene3D" id="1.20.1270.10">
    <property type="match status" value="1"/>
</dbReference>
<evidence type="ECO:0000256" key="4">
    <source>
        <dbReference type="SAM" id="MobiDB-lite"/>
    </source>
</evidence>
<dbReference type="GO" id="GO:0005524">
    <property type="term" value="F:ATP binding"/>
    <property type="evidence" value="ECO:0007669"/>
    <property type="project" value="UniProtKB-KW"/>
</dbReference>
<reference evidence="6" key="1">
    <citation type="submission" date="2021-01" db="EMBL/GenBank/DDBJ databases">
        <title>Caligus Genome Assembly.</title>
        <authorList>
            <person name="Gallardo-Escarate C."/>
        </authorList>
    </citation>
    <scope>NUCLEOTIDE SEQUENCE [LARGE SCALE GENOMIC DNA]</scope>
</reference>
<dbReference type="PANTHER" id="PTHR45639">
    <property type="entry name" value="HSC70CB, ISOFORM G-RELATED"/>
    <property type="match status" value="1"/>
</dbReference>
<evidence type="ECO:0000256" key="3">
    <source>
        <dbReference type="ARBA" id="ARBA00022840"/>
    </source>
</evidence>
<accession>A0A7T8JWZ0</accession>
<feature type="region of interest" description="Disordered" evidence="4">
    <location>
        <begin position="171"/>
        <end position="224"/>
    </location>
</feature>
<organism evidence="5 6">
    <name type="scientific">Caligus rogercresseyi</name>
    <name type="common">Sea louse</name>
    <dbReference type="NCBI Taxonomy" id="217165"/>
    <lineage>
        <taxon>Eukaryota</taxon>
        <taxon>Metazoa</taxon>
        <taxon>Ecdysozoa</taxon>
        <taxon>Arthropoda</taxon>
        <taxon>Crustacea</taxon>
        <taxon>Multicrustacea</taxon>
        <taxon>Hexanauplia</taxon>
        <taxon>Copepoda</taxon>
        <taxon>Siphonostomatoida</taxon>
        <taxon>Caligidae</taxon>
        <taxon>Caligus</taxon>
    </lineage>
</organism>
<feature type="compositionally biased region" description="Pro residues" evidence="4">
    <location>
        <begin position="190"/>
        <end position="202"/>
    </location>
</feature>
<dbReference type="EMBL" id="CP045905">
    <property type="protein sequence ID" value="QQP36940.1"/>
    <property type="molecule type" value="Genomic_DNA"/>
</dbReference>
<protein>
    <submittedName>
        <fullName evidence="5">HSP70 family member 1</fullName>
    </submittedName>
</protein>
<dbReference type="OrthoDB" id="434160at2759"/>
<name>A0A7T8JWZ0_CALRO</name>
<keyword evidence="3" id="KW-0067">ATP-binding</keyword>
<evidence type="ECO:0000256" key="2">
    <source>
        <dbReference type="ARBA" id="ARBA00022741"/>
    </source>
</evidence>
<evidence type="ECO:0000313" key="5">
    <source>
        <dbReference type="EMBL" id="QQP36940.1"/>
    </source>
</evidence>
<keyword evidence="6" id="KW-1185">Reference proteome</keyword>
<proteinExistence type="inferred from homology"/>